<dbReference type="InterPro" id="IPR009061">
    <property type="entry name" value="DNA-bd_dom_put_sf"/>
</dbReference>
<accession>A0ABY6JAT8</accession>
<reference evidence="5 6" key="1">
    <citation type="submission" date="2021-05" db="EMBL/GenBank/DDBJ databases">
        <title>Isolation, identification, and the growth promoting effects of Pantoea dispersa strain YSD J2 from the aboveground leaves of Cyperus esculentus L.Var. Sativus.</title>
        <authorList>
            <person name="Wang S."/>
            <person name="Tang X.M."/>
            <person name="Huang Y.N."/>
        </authorList>
    </citation>
    <scope>NUCLEOTIDE SEQUENCE [LARGE SCALE GENOMIC DNA]</scope>
    <source>
        <strain evidence="6">YSD YN2</strain>
    </source>
</reference>
<evidence type="ECO:0000256" key="1">
    <source>
        <dbReference type="ARBA" id="ARBA00023015"/>
    </source>
</evidence>
<keyword evidence="6" id="KW-1185">Reference proteome</keyword>
<evidence type="ECO:0000259" key="4">
    <source>
        <dbReference type="PROSITE" id="PS50937"/>
    </source>
</evidence>
<dbReference type="Pfam" id="PF22267">
    <property type="entry name" value="MlrA_C"/>
    <property type="match status" value="1"/>
</dbReference>
<dbReference type="PROSITE" id="PS00552">
    <property type="entry name" value="HTH_MERR_1"/>
    <property type="match status" value="1"/>
</dbReference>
<dbReference type="InterPro" id="IPR053988">
    <property type="entry name" value="MlrA-like_helical"/>
</dbReference>
<proteinExistence type="predicted"/>
<dbReference type="InterPro" id="IPR047057">
    <property type="entry name" value="MerR_fam"/>
</dbReference>
<dbReference type="Pfam" id="PF22270">
    <property type="entry name" value="MlrA_helical"/>
    <property type="match status" value="1"/>
</dbReference>
<dbReference type="InterPro" id="IPR000551">
    <property type="entry name" value="MerR-type_HTH_dom"/>
</dbReference>
<dbReference type="EMBL" id="CP074352">
    <property type="protein sequence ID" value="UYU30782.1"/>
    <property type="molecule type" value="Genomic_DNA"/>
</dbReference>
<gene>
    <name evidence="5" type="ORF">KFZ77_13020</name>
</gene>
<dbReference type="InterPro" id="IPR053987">
    <property type="entry name" value="MlrA-like_C"/>
</dbReference>
<dbReference type="CDD" id="cd04763">
    <property type="entry name" value="HTH_MlrA-like"/>
    <property type="match status" value="1"/>
</dbReference>
<dbReference type="Proteomes" id="UP001156318">
    <property type="component" value="Chromosome"/>
</dbReference>
<keyword evidence="3" id="KW-0804">Transcription</keyword>
<dbReference type="PANTHER" id="PTHR30204">
    <property type="entry name" value="REDOX-CYCLING DRUG-SENSING TRANSCRIPTIONAL ACTIVATOR SOXR"/>
    <property type="match status" value="1"/>
</dbReference>
<organism evidence="5 6">
    <name type="scientific">Siccibacter colletis</name>
    <dbReference type="NCBI Taxonomy" id="1505757"/>
    <lineage>
        <taxon>Bacteria</taxon>
        <taxon>Pseudomonadati</taxon>
        <taxon>Pseudomonadota</taxon>
        <taxon>Gammaproteobacteria</taxon>
        <taxon>Enterobacterales</taxon>
        <taxon>Enterobacteriaceae</taxon>
        <taxon>Siccibacter</taxon>
    </lineage>
</organism>
<name>A0ABY6JAT8_9ENTR</name>
<dbReference type="PROSITE" id="PS50937">
    <property type="entry name" value="HTH_MERR_2"/>
    <property type="match status" value="1"/>
</dbReference>
<feature type="domain" description="HTH merR-type" evidence="4">
    <location>
        <begin position="1"/>
        <end position="72"/>
    </location>
</feature>
<dbReference type="Gene3D" id="1.10.1660.10">
    <property type="match status" value="1"/>
</dbReference>
<dbReference type="InterPro" id="IPR048225">
    <property type="entry name" value="MlrA-like_HTH"/>
</dbReference>
<keyword evidence="1" id="KW-0805">Transcription regulation</keyword>
<dbReference type="SUPFAM" id="SSF46955">
    <property type="entry name" value="Putative DNA-binding domain"/>
    <property type="match status" value="1"/>
</dbReference>
<keyword evidence="2" id="KW-0238">DNA-binding</keyword>
<dbReference type="PANTHER" id="PTHR30204:SF67">
    <property type="entry name" value="HTH-TYPE TRANSCRIPTIONAL REGULATOR MLRA-RELATED"/>
    <property type="match status" value="1"/>
</dbReference>
<evidence type="ECO:0000313" key="5">
    <source>
        <dbReference type="EMBL" id="UYU30782.1"/>
    </source>
</evidence>
<sequence length="242" mass="27470">MAFYTIGEVAELCNVNPVTLRAWQRRYGLLKPQRTDGGHRLFTEEDIERIHEIKRWIEGGVQVSKVKALLSEEESNQQSGWHEHQATLMHHLQNSGPTQLRKWIAEVGKEHSVATLVTHLYVPLRRRLHGQQATLTAMLSLLDGILIGHISVCLAQARRRAGRDALIVGWNITDATRLWLAAWSALDQGWRPEVLAHPLTQLRPEMFPGQTLLIWCGDDPSPAQRMQIETWQQEGQPVALLG</sequence>
<dbReference type="SMART" id="SM00422">
    <property type="entry name" value="HTH_MERR"/>
    <property type="match status" value="1"/>
</dbReference>
<evidence type="ECO:0000256" key="2">
    <source>
        <dbReference type="ARBA" id="ARBA00023125"/>
    </source>
</evidence>
<dbReference type="RefSeq" id="WP_264384441.1">
    <property type="nucleotide sequence ID" value="NZ_CP074352.1"/>
</dbReference>
<dbReference type="Pfam" id="PF13411">
    <property type="entry name" value="MerR_1"/>
    <property type="match status" value="1"/>
</dbReference>
<evidence type="ECO:0000313" key="6">
    <source>
        <dbReference type="Proteomes" id="UP001156318"/>
    </source>
</evidence>
<evidence type="ECO:0000256" key="3">
    <source>
        <dbReference type="ARBA" id="ARBA00023163"/>
    </source>
</evidence>
<protein>
    <submittedName>
        <fullName evidence="5">MerR family transcriptional regulator</fullName>
    </submittedName>
</protein>